<feature type="transmembrane region" description="Helical" evidence="6">
    <location>
        <begin position="107"/>
        <end position="127"/>
    </location>
</feature>
<feature type="transmembrane region" description="Helical" evidence="6">
    <location>
        <begin position="215"/>
        <end position="238"/>
    </location>
</feature>
<dbReference type="InterPro" id="IPR037185">
    <property type="entry name" value="EmrE-like"/>
</dbReference>
<accession>A0ABQ8C589</accession>
<dbReference type="InterPro" id="IPR000620">
    <property type="entry name" value="EamA_dom"/>
</dbReference>
<organism evidence="8 9">
    <name type="scientific">Brassica napus</name>
    <name type="common">Rape</name>
    <dbReference type="NCBI Taxonomy" id="3708"/>
    <lineage>
        <taxon>Eukaryota</taxon>
        <taxon>Viridiplantae</taxon>
        <taxon>Streptophyta</taxon>
        <taxon>Embryophyta</taxon>
        <taxon>Tracheophyta</taxon>
        <taxon>Spermatophyta</taxon>
        <taxon>Magnoliopsida</taxon>
        <taxon>eudicotyledons</taxon>
        <taxon>Gunneridae</taxon>
        <taxon>Pentapetalae</taxon>
        <taxon>rosids</taxon>
        <taxon>malvids</taxon>
        <taxon>Brassicales</taxon>
        <taxon>Brassicaceae</taxon>
        <taxon>Brassiceae</taxon>
        <taxon>Brassica</taxon>
    </lineage>
</organism>
<evidence type="ECO:0000313" key="9">
    <source>
        <dbReference type="Proteomes" id="UP000824890"/>
    </source>
</evidence>
<comment type="caution">
    <text evidence="8">The sequence shown here is derived from an EMBL/GenBank/DDBJ whole genome shotgun (WGS) entry which is preliminary data.</text>
</comment>
<evidence type="ECO:0000256" key="1">
    <source>
        <dbReference type="ARBA" id="ARBA00004141"/>
    </source>
</evidence>
<reference evidence="8 9" key="1">
    <citation type="submission" date="2021-05" db="EMBL/GenBank/DDBJ databases">
        <title>Genome Assembly of Synthetic Allotetraploid Brassica napus Reveals Homoeologous Exchanges between Subgenomes.</title>
        <authorList>
            <person name="Davis J.T."/>
        </authorList>
    </citation>
    <scope>NUCLEOTIDE SEQUENCE [LARGE SCALE GENOMIC DNA]</scope>
    <source>
        <strain evidence="9">cv. Da-Ae</strain>
        <tissue evidence="8">Seedling</tissue>
    </source>
</reference>
<evidence type="ECO:0000256" key="5">
    <source>
        <dbReference type="ARBA" id="ARBA00023136"/>
    </source>
</evidence>
<comment type="subcellular location">
    <subcellularLocation>
        <location evidence="1 6">Membrane</location>
        <topology evidence="1 6">Multi-pass membrane protein</topology>
    </subcellularLocation>
</comment>
<keyword evidence="9" id="KW-1185">Reference proteome</keyword>
<feature type="transmembrane region" description="Helical" evidence="6">
    <location>
        <begin position="76"/>
        <end position="92"/>
    </location>
</feature>
<dbReference type="EMBL" id="JAGKQM010000009">
    <property type="protein sequence ID" value="KAH0912237.1"/>
    <property type="molecule type" value="Genomic_DNA"/>
</dbReference>
<keyword evidence="4 6" id="KW-1133">Transmembrane helix</keyword>
<dbReference type="SUPFAM" id="SSF103481">
    <property type="entry name" value="Multidrug resistance efflux transporter EmrE"/>
    <property type="match status" value="1"/>
</dbReference>
<feature type="transmembrane region" description="Helical" evidence="6">
    <location>
        <begin position="275"/>
        <end position="295"/>
    </location>
</feature>
<evidence type="ECO:0000313" key="8">
    <source>
        <dbReference type="EMBL" id="KAH0912237.1"/>
    </source>
</evidence>
<sequence>REAIDMGLKMSESAKPYSAMVCLQFGYVGMNLVTKVVLDRGMSHFVLVAYRNVFATAALAPFALLSERKGRPKMTFPIFMQIFVLALLGPVIDQNLYYAGLKLTSPIFAGAVTSILPALTFIISIIFRMEKVKTRKVRFQAKVVGTLVIVVGAILMILFKSPLTIFLRSHLIHDASSLAGEDYLKATVFLLIASLSWASFFVLQAATLKTYSSHLSLSTMVCFMGTLQSTALTIAYYVQGMMMAKQKSPVFVTAFNPLIVIFGSIIGFLVLGQRLYLGGVLGMVILTMGVCAVLWGKEGDEEENSDEEEVFVEVVKCYKGCGNNSLSMPRIDEEVDVEMQSTRKAKTVVALL</sequence>
<name>A0ABQ8C589_BRANA</name>
<dbReference type="InterPro" id="IPR030184">
    <property type="entry name" value="WAT1-related"/>
</dbReference>
<feature type="transmembrane region" description="Helical" evidence="6">
    <location>
        <begin position="250"/>
        <end position="270"/>
    </location>
</feature>
<feature type="transmembrane region" description="Helical" evidence="6">
    <location>
        <begin position="139"/>
        <end position="159"/>
    </location>
</feature>
<feature type="non-terminal residue" evidence="8">
    <location>
        <position position="1"/>
    </location>
</feature>
<dbReference type="Pfam" id="PF00892">
    <property type="entry name" value="EamA"/>
    <property type="match status" value="1"/>
</dbReference>
<comment type="similarity">
    <text evidence="2 6">Belongs to the drug/metabolite transporter (DMT) superfamily. Plant drug/metabolite exporter (P-DME) (TC 2.A.7.4) family.</text>
</comment>
<feature type="transmembrane region" description="Helical" evidence="6">
    <location>
        <begin position="183"/>
        <end position="203"/>
    </location>
</feature>
<evidence type="ECO:0000256" key="6">
    <source>
        <dbReference type="RuleBase" id="RU363077"/>
    </source>
</evidence>
<proteinExistence type="inferred from homology"/>
<feature type="domain" description="EamA" evidence="7">
    <location>
        <begin position="23"/>
        <end position="157"/>
    </location>
</feature>
<evidence type="ECO:0000256" key="4">
    <source>
        <dbReference type="ARBA" id="ARBA00022989"/>
    </source>
</evidence>
<protein>
    <recommendedName>
        <fullName evidence="6">WAT1-related protein</fullName>
    </recommendedName>
</protein>
<gene>
    <name evidence="8" type="ORF">HID58_035558</name>
</gene>
<evidence type="ECO:0000259" key="7">
    <source>
        <dbReference type="Pfam" id="PF00892"/>
    </source>
</evidence>
<evidence type="ECO:0000256" key="3">
    <source>
        <dbReference type="ARBA" id="ARBA00022692"/>
    </source>
</evidence>
<dbReference type="PANTHER" id="PTHR31218">
    <property type="entry name" value="WAT1-RELATED PROTEIN"/>
    <property type="match status" value="1"/>
</dbReference>
<keyword evidence="5 6" id="KW-0472">Membrane</keyword>
<dbReference type="Proteomes" id="UP000824890">
    <property type="component" value="Unassembled WGS sequence"/>
</dbReference>
<keyword evidence="3 6" id="KW-0812">Transmembrane</keyword>
<evidence type="ECO:0000256" key="2">
    <source>
        <dbReference type="ARBA" id="ARBA00007635"/>
    </source>
</evidence>